<feature type="compositionally biased region" description="Basic and acidic residues" evidence="1">
    <location>
        <begin position="278"/>
        <end position="291"/>
    </location>
</feature>
<dbReference type="AlphaFoldDB" id="A0ABC8RV30"/>
<feature type="compositionally biased region" description="Polar residues" evidence="1">
    <location>
        <begin position="292"/>
        <end position="301"/>
    </location>
</feature>
<reference evidence="3 4" key="1">
    <citation type="submission" date="2024-02" db="EMBL/GenBank/DDBJ databases">
        <authorList>
            <person name="Vignale AGUSTIN F."/>
            <person name="Sosa J E."/>
            <person name="Modenutti C."/>
        </authorList>
    </citation>
    <scope>NUCLEOTIDE SEQUENCE [LARGE SCALE GENOMIC DNA]</scope>
</reference>
<gene>
    <name evidence="3" type="ORF">ILEXP_LOCUS16821</name>
</gene>
<dbReference type="Pfam" id="PF25122">
    <property type="entry name" value="DUF7815"/>
    <property type="match status" value="1"/>
</dbReference>
<organism evidence="3 4">
    <name type="scientific">Ilex paraguariensis</name>
    <name type="common">yerba mate</name>
    <dbReference type="NCBI Taxonomy" id="185542"/>
    <lineage>
        <taxon>Eukaryota</taxon>
        <taxon>Viridiplantae</taxon>
        <taxon>Streptophyta</taxon>
        <taxon>Embryophyta</taxon>
        <taxon>Tracheophyta</taxon>
        <taxon>Spermatophyta</taxon>
        <taxon>Magnoliopsida</taxon>
        <taxon>eudicotyledons</taxon>
        <taxon>Gunneridae</taxon>
        <taxon>Pentapetalae</taxon>
        <taxon>asterids</taxon>
        <taxon>campanulids</taxon>
        <taxon>Aquifoliales</taxon>
        <taxon>Aquifoliaceae</taxon>
        <taxon>Ilex</taxon>
    </lineage>
</organism>
<keyword evidence="4" id="KW-1185">Reference proteome</keyword>
<dbReference type="Proteomes" id="UP001642360">
    <property type="component" value="Unassembled WGS sequence"/>
</dbReference>
<comment type="caution">
    <text evidence="3">The sequence shown here is derived from an EMBL/GenBank/DDBJ whole genome shotgun (WGS) entry which is preliminary data.</text>
</comment>
<dbReference type="EMBL" id="CAUOFW020001812">
    <property type="protein sequence ID" value="CAK9148833.1"/>
    <property type="molecule type" value="Genomic_DNA"/>
</dbReference>
<accession>A0ABC8RV30</accession>
<proteinExistence type="predicted"/>
<evidence type="ECO:0000259" key="2">
    <source>
        <dbReference type="Pfam" id="PF25122"/>
    </source>
</evidence>
<feature type="domain" description="DUF7815" evidence="2">
    <location>
        <begin position="51"/>
        <end position="76"/>
    </location>
</feature>
<dbReference type="PANTHER" id="PTHR36308:SF1">
    <property type="entry name" value="DENTIN SIALOPHOSPHOPROTEIN-RELATED"/>
    <property type="match status" value="1"/>
</dbReference>
<name>A0ABC8RV30_9AQUA</name>
<evidence type="ECO:0000313" key="3">
    <source>
        <dbReference type="EMBL" id="CAK9148833.1"/>
    </source>
</evidence>
<dbReference type="InterPro" id="IPR056717">
    <property type="entry name" value="DUF7815"/>
</dbReference>
<evidence type="ECO:0000256" key="1">
    <source>
        <dbReference type="SAM" id="MobiDB-lite"/>
    </source>
</evidence>
<protein>
    <recommendedName>
        <fullName evidence="2">DUF7815 domain-containing protein</fullName>
    </recommendedName>
</protein>
<dbReference type="PANTHER" id="PTHR36308">
    <property type="entry name" value="DENTIN SIALOPHOSPHOPROTEIN-RELATED"/>
    <property type="match status" value="1"/>
</dbReference>
<evidence type="ECO:0000313" key="4">
    <source>
        <dbReference type="Proteomes" id="UP001642360"/>
    </source>
</evidence>
<sequence>MAFDIPTDLIRQVQISLRNQAGLSDYDPEDPTLPALPSLGASIAAYDPSPPYLRCKHCKGRLLRGLQSVICVYCGKPHQNDVAPEPISFNSTFGYRWLLESLDLEESEKVGASGEENEFKRGQSMPKEDISLSELLDLKIAWPAERNKPEITVTKPTLQPSNTSSNFTGVDLDNFFSGPRGGTVLNISQEQPGINEQIESTHSKAFAGLDNPSVFQNVQPSETAIRSFVDESGDAFSGWEADFQSANSGNQPESAKSVDPFVGSTVDVSTHRGLVSGRTKDFKDGKLKDDSTPSPSVSNDWIQDDQSNIPPMVSQQDDQIDATITLKDDPSLPSVTNDWILQAEKFDDIVKAKEDPGLDDANKASSTSVGWLQDDHWLANNKNAPNNKTINEDNDSFDEWNDFAISSIAQDRSTSAWTQSGNESAAVNEQASERSFLSSTNNFEDMDFGNFLHPDPFSGSLGNQNGSAGENNILPEVTASNRIADAKTEVGGDGGEAAESIDIFSTTTRPKDDVETLLSQMHDLSFMLESNLSVPTKLDSLNSSAQD</sequence>
<feature type="region of interest" description="Disordered" evidence="1">
    <location>
        <begin position="276"/>
        <end position="301"/>
    </location>
</feature>